<sequence length="140" mass="15594">MGIASFSFVLEYLDDEQPLQASSQGRVLFDFLPEPWEYFGGGQRANGSHLARRVGKDTAVGRHCCLVCGKGGCSTPQAKFLHREHFMDNSEALSSRRRGGPEQLQNSIYINAIPLLETHSETHVHAIPAFSLRQTFILHP</sequence>
<name>A0A0E9ND51_SAICN</name>
<reference evidence="1 2" key="3">
    <citation type="journal article" date="2015" name="Genome Announc.">
        <title>Draft Genome Sequence of the Archiascomycetous Yeast Saitoella complicata.</title>
        <authorList>
            <person name="Yamauchi K."/>
            <person name="Kondo S."/>
            <person name="Hamamoto M."/>
            <person name="Takahashi Y."/>
            <person name="Ogura Y."/>
            <person name="Hayashi T."/>
            <person name="Nishida H."/>
        </authorList>
    </citation>
    <scope>NUCLEOTIDE SEQUENCE [LARGE SCALE GENOMIC DNA]</scope>
    <source>
        <strain evidence="1 2">NRRL Y-17804</strain>
    </source>
</reference>
<keyword evidence="2" id="KW-1185">Reference proteome</keyword>
<organism evidence="1 2">
    <name type="scientific">Saitoella complicata (strain BCRC 22490 / CBS 7301 / JCM 7358 / NBRC 10748 / NRRL Y-17804)</name>
    <dbReference type="NCBI Taxonomy" id="698492"/>
    <lineage>
        <taxon>Eukaryota</taxon>
        <taxon>Fungi</taxon>
        <taxon>Dikarya</taxon>
        <taxon>Ascomycota</taxon>
        <taxon>Taphrinomycotina</taxon>
        <taxon>Taphrinomycotina incertae sedis</taxon>
        <taxon>Saitoella</taxon>
    </lineage>
</organism>
<evidence type="ECO:0000313" key="2">
    <source>
        <dbReference type="Proteomes" id="UP000033140"/>
    </source>
</evidence>
<dbReference type="AlphaFoldDB" id="A0A0E9ND51"/>
<gene>
    <name evidence="1" type="ORF">G7K_1980-t1</name>
</gene>
<reference evidence="1 2" key="2">
    <citation type="journal article" date="2014" name="J. Gen. Appl. Microbiol.">
        <title>The early diverging ascomycetous budding yeast Saitoella complicata has three histone deacetylases belonging to the Clr6, Hos2, and Rpd3 lineages.</title>
        <authorList>
            <person name="Nishida H."/>
            <person name="Matsumoto T."/>
            <person name="Kondo S."/>
            <person name="Hamamoto M."/>
            <person name="Yoshikawa H."/>
        </authorList>
    </citation>
    <scope>NUCLEOTIDE SEQUENCE [LARGE SCALE GENOMIC DNA]</scope>
    <source>
        <strain evidence="1 2">NRRL Y-17804</strain>
    </source>
</reference>
<proteinExistence type="predicted"/>
<protein>
    <submittedName>
        <fullName evidence="1">Uncharacterized protein</fullName>
    </submittedName>
</protein>
<comment type="caution">
    <text evidence="1">The sequence shown here is derived from an EMBL/GenBank/DDBJ whole genome shotgun (WGS) entry which is preliminary data.</text>
</comment>
<reference evidence="1 2" key="1">
    <citation type="journal article" date="2011" name="J. Gen. Appl. Microbiol.">
        <title>Draft genome sequencing of the enigmatic yeast Saitoella complicata.</title>
        <authorList>
            <person name="Nishida H."/>
            <person name="Hamamoto M."/>
            <person name="Sugiyama J."/>
        </authorList>
    </citation>
    <scope>NUCLEOTIDE SEQUENCE [LARGE SCALE GENOMIC DNA]</scope>
    <source>
        <strain evidence="1 2">NRRL Y-17804</strain>
    </source>
</reference>
<evidence type="ECO:0000313" key="1">
    <source>
        <dbReference type="EMBL" id="GAO47782.1"/>
    </source>
</evidence>
<dbReference type="EMBL" id="BACD03000011">
    <property type="protein sequence ID" value="GAO47782.1"/>
    <property type="molecule type" value="Genomic_DNA"/>
</dbReference>
<dbReference type="Proteomes" id="UP000033140">
    <property type="component" value="Unassembled WGS sequence"/>
</dbReference>
<accession>A0A0E9ND51</accession>